<gene>
    <name evidence="1" type="ORF">B0G62_10590</name>
</gene>
<dbReference type="AlphaFoldDB" id="A0A2S4MBK8"/>
<dbReference type="EMBL" id="PQGA01000005">
    <property type="protein sequence ID" value="POR52122.1"/>
    <property type="molecule type" value="Genomic_DNA"/>
</dbReference>
<accession>A0A2S4MBK8</accession>
<proteinExistence type="predicted"/>
<protein>
    <submittedName>
        <fullName evidence="1">Uncharacterized protein</fullName>
    </submittedName>
</protein>
<evidence type="ECO:0000313" key="1">
    <source>
        <dbReference type="EMBL" id="POR52122.1"/>
    </source>
</evidence>
<reference evidence="1 2" key="1">
    <citation type="submission" date="2018-01" db="EMBL/GenBank/DDBJ databases">
        <title>Genomic Encyclopedia of Type Strains, Phase III (KMG-III): the genomes of soil and plant-associated and newly described type strains.</title>
        <authorList>
            <person name="Whitman W."/>
        </authorList>
    </citation>
    <scope>NUCLEOTIDE SEQUENCE [LARGE SCALE GENOMIC DNA]</scope>
    <source>
        <strain evidence="1 2">JCM 18070</strain>
    </source>
</reference>
<name>A0A2S4MBK8_9BURK</name>
<evidence type="ECO:0000313" key="2">
    <source>
        <dbReference type="Proteomes" id="UP000237381"/>
    </source>
</evidence>
<keyword evidence="2" id="KW-1185">Reference proteome</keyword>
<organism evidence="1 2">
    <name type="scientific">Paraburkholderia eburnea</name>
    <dbReference type="NCBI Taxonomy" id="1189126"/>
    <lineage>
        <taxon>Bacteria</taxon>
        <taxon>Pseudomonadati</taxon>
        <taxon>Pseudomonadota</taxon>
        <taxon>Betaproteobacteria</taxon>
        <taxon>Burkholderiales</taxon>
        <taxon>Burkholderiaceae</taxon>
        <taxon>Paraburkholderia</taxon>
    </lineage>
</organism>
<dbReference type="RefSeq" id="WP_103704513.1">
    <property type="nucleotide sequence ID" value="NZ_PQGA01000005.1"/>
</dbReference>
<dbReference type="Proteomes" id="UP000237381">
    <property type="component" value="Unassembled WGS sequence"/>
</dbReference>
<comment type="caution">
    <text evidence="1">The sequence shown here is derived from an EMBL/GenBank/DDBJ whole genome shotgun (WGS) entry which is preliminary data.</text>
</comment>
<dbReference type="OrthoDB" id="9009213at2"/>
<sequence length="81" mass="9104">MAIEYRGFQINVDTKADATDTQWLCRADINGVEGEVRDVTLPAVELEFPKLKIDVLMVVSMVEHKARQLIDDWHTAHPAAA</sequence>